<dbReference type="PANTHER" id="PTHR14000:SF9">
    <property type="entry name" value="OS04G0673000 PROTEIN"/>
    <property type="match status" value="1"/>
</dbReference>
<evidence type="ECO:0000313" key="1">
    <source>
        <dbReference type="EMBL" id="ONM12230.1"/>
    </source>
</evidence>
<dbReference type="PANTHER" id="PTHR14000">
    <property type="entry name" value="FINGER CCCH DOMAIN PROTEIN, PUTATIVE (DUF3755)-RELATED"/>
    <property type="match status" value="1"/>
</dbReference>
<reference evidence="1" key="1">
    <citation type="submission" date="2015-12" db="EMBL/GenBank/DDBJ databases">
        <title>Update maize B73 reference genome by single molecule sequencing technologies.</title>
        <authorList>
            <consortium name="Maize Genome Sequencing Project"/>
            <person name="Ware D."/>
        </authorList>
    </citation>
    <scope>NUCLEOTIDE SEQUENCE [LARGE SCALE GENOMIC DNA]</scope>
    <source>
        <tissue evidence="1">Seedling</tissue>
    </source>
</reference>
<gene>
    <name evidence="1" type="ORF">ZEAMMB73_Zm00001d001866</name>
</gene>
<accession>A0A1D6DTQ9</accession>
<name>A0A1D6DTQ9_MAIZE</name>
<protein>
    <submittedName>
        <fullName evidence="1">DUF3755 family protein</fullName>
    </submittedName>
</protein>
<proteinExistence type="predicted"/>
<dbReference type="AlphaFoldDB" id="A0A1D6DTQ9"/>
<dbReference type="EMBL" id="CM007648">
    <property type="protein sequence ID" value="ONM12230.1"/>
    <property type="molecule type" value="Genomic_DNA"/>
</dbReference>
<organism evidence="1">
    <name type="scientific">Zea mays</name>
    <name type="common">Maize</name>
    <dbReference type="NCBI Taxonomy" id="4577"/>
    <lineage>
        <taxon>Eukaryota</taxon>
        <taxon>Viridiplantae</taxon>
        <taxon>Streptophyta</taxon>
        <taxon>Embryophyta</taxon>
        <taxon>Tracheophyta</taxon>
        <taxon>Spermatophyta</taxon>
        <taxon>Magnoliopsida</taxon>
        <taxon>Liliopsida</taxon>
        <taxon>Poales</taxon>
        <taxon>Poaceae</taxon>
        <taxon>PACMAD clade</taxon>
        <taxon>Panicoideae</taxon>
        <taxon>Andropogonodae</taxon>
        <taxon>Andropogoneae</taxon>
        <taxon>Tripsacinae</taxon>
        <taxon>Zea</taxon>
    </lineage>
</organism>
<sequence>MAADSSMGFHQGITASLYNHHMLSFQSNSDVGISGDATGAMVMAPGSVGGGSSNAGLFLSANTGVMGNAPGVAPSRTSSGDALLGTGTPKYKYVTGPPSDWSDREVAILKEGLVRYAREPSIMRYIKIAAMLPNRTIRDVALRCWWSTVKSLLSDVLIFLPRACLIPMFIPALLCTLLVNGFLVLPQKKEDVQLLKTLLASPLSLLFAILRAALAFHLFIC</sequence>